<accession>A0A1G4G8H3</accession>
<dbReference type="Proteomes" id="UP000178485">
    <property type="component" value="Chromosome i"/>
</dbReference>
<evidence type="ECO:0000313" key="2">
    <source>
        <dbReference type="Proteomes" id="UP000178485"/>
    </source>
</evidence>
<dbReference type="EMBL" id="LT608328">
    <property type="protein sequence ID" value="SCM58819.1"/>
    <property type="molecule type" value="Genomic_DNA"/>
</dbReference>
<dbReference type="KEGG" id="pmuc:ING2E5A_2003"/>
<reference evidence="1 2" key="1">
    <citation type="submission" date="2016-08" db="EMBL/GenBank/DDBJ databases">
        <authorList>
            <person name="Seilhamer J.J."/>
        </authorList>
    </citation>
    <scope>NUCLEOTIDE SEQUENCE [LARGE SCALE GENOMIC DNA]</scope>
    <source>
        <strain evidence="1">ING2-E5A</strain>
    </source>
</reference>
<dbReference type="STRING" id="1642646.ING2E5A_2003"/>
<gene>
    <name evidence="1" type="ORF">ING2E5A_2003</name>
</gene>
<name>A0A1G4G8H3_9BACT</name>
<organism evidence="1 2">
    <name type="scientific">Petrimonas mucosa</name>
    <dbReference type="NCBI Taxonomy" id="1642646"/>
    <lineage>
        <taxon>Bacteria</taxon>
        <taxon>Pseudomonadati</taxon>
        <taxon>Bacteroidota</taxon>
        <taxon>Bacteroidia</taxon>
        <taxon>Bacteroidales</taxon>
        <taxon>Dysgonomonadaceae</taxon>
        <taxon>Petrimonas</taxon>
    </lineage>
</organism>
<proteinExistence type="predicted"/>
<keyword evidence="2" id="KW-1185">Reference proteome</keyword>
<protein>
    <submittedName>
        <fullName evidence="1">Putative transposase</fullName>
    </submittedName>
</protein>
<sequence>MVKYLIISIFIANQNLIKMDRTSILNQYKGICSDVLGELTTKLNKSFKSFLMETLILYLVIPGRINFLQLGRYGKSCEQ</sequence>
<evidence type="ECO:0000313" key="1">
    <source>
        <dbReference type="EMBL" id="SCM58819.1"/>
    </source>
</evidence>
<dbReference type="AlphaFoldDB" id="A0A1G4G8H3"/>